<evidence type="ECO:0000256" key="2">
    <source>
        <dbReference type="ARBA" id="ARBA00005551"/>
    </source>
</evidence>
<comment type="caution">
    <text evidence="10">The sequence shown here is derived from an EMBL/GenBank/DDBJ whole genome shotgun (WGS) entry which is preliminary data.</text>
</comment>
<dbReference type="Gene3D" id="3.30.70.1450">
    <property type="entry name" value="Regulator of K+ conductance, C-terminal domain"/>
    <property type="match status" value="1"/>
</dbReference>
<accession>A0A538T1X6</accession>
<feature type="transmembrane region" description="Helical" evidence="7">
    <location>
        <begin position="264"/>
        <end position="283"/>
    </location>
</feature>
<dbReference type="SUPFAM" id="SSF51735">
    <property type="entry name" value="NAD(P)-binding Rossmann-fold domains"/>
    <property type="match status" value="1"/>
</dbReference>
<keyword evidence="5 7" id="KW-1133">Transmembrane helix</keyword>
<evidence type="ECO:0000256" key="7">
    <source>
        <dbReference type="SAM" id="Phobius"/>
    </source>
</evidence>
<reference evidence="10 11" key="1">
    <citation type="journal article" date="2019" name="Nat. Microbiol.">
        <title>Mediterranean grassland soil C-N compound turnover is dependent on rainfall and depth, and is mediated by genomically divergent microorganisms.</title>
        <authorList>
            <person name="Diamond S."/>
            <person name="Andeer P.F."/>
            <person name="Li Z."/>
            <person name="Crits-Christoph A."/>
            <person name="Burstein D."/>
            <person name="Anantharaman K."/>
            <person name="Lane K.R."/>
            <person name="Thomas B.C."/>
            <person name="Pan C."/>
            <person name="Northen T.R."/>
            <person name="Banfield J.F."/>
        </authorList>
    </citation>
    <scope>NUCLEOTIDE SEQUENCE [LARGE SCALE GENOMIC DNA]</scope>
    <source>
        <strain evidence="10">WS_6</strain>
    </source>
</reference>
<evidence type="ECO:0000259" key="8">
    <source>
        <dbReference type="PROSITE" id="PS51201"/>
    </source>
</evidence>
<dbReference type="InterPro" id="IPR006153">
    <property type="entry name" value="Cation/H_exchanger_TM"/>
</dbReference>
<feature type="transmembrane region" description="Helical" evidence="7">
    <location>
        <begin position="6"/>
        <end position="22"/>
    </location>
</feature>
<feature type="domain" description="RCK C-terminal" evidence="9">
    <location>
        <begin position="589"/>
        <end position="673"/>
    </location>
</feature>
<comment type="similarity">
    <text evidence="2">Belongs to the monovalent cation:proton antiporter 2 (CPA2) transporter (TC 2.A.37) family.</text>
</comment>
<dbReference type="GO" id="GO:0008324">
    <property type="term" value="F:monoatomic cation transmembrane transporter activity"/>
    <property type="evidence" value="ECO:0007669"/>
    <property type="project" value="InterPro"/>
</dbReference>
<feature type="transmembrane region" description="Helical" evidence="7">
    <location>
        <begin position="87"/>
        <end position="111"/>
    </location>
</feature>
<dbReference type="PANTHER" id="PTHR42751:SF3">
    <property type="entry name" value="SODIUM_GLUTAMATE SYMPORTER"/>
    <property type="match status" value="1"/>
</dbReference>
<dbReference type="Proteomes" id="UP000316852">
    <property type="component" value="Unassembled WGS sequence"/>
</dbReference>
<feature type="transmembrane region" description="Helical" evidence="7">
    <location>
        <begin position="62"/>
        <end position="80"/>
    </location>
</feature>
<dbReference type="PROSITE" id="PS51201">
    <property type="entry name" value="RCK_N"/>
    <property type="match status" value="1"/>
</dbReference>
<evidence type="ECO:0008006" key="12">
    <source>
        <dbReference type="Google" id="ProtNLM"/>
    </source>
</evidence>
<dbReference type="InterPro" id="IPR038770">
    <property type="entry name" value="Na+/solute_symporter_sf"/>
</dbReference>
<feature type="domain" description="RCK N-terminal" evidence="8">
    <location>
        <begin position="423"/>
        <end position="540"/>
    </location>
</feature>
<dbReference type="InterPro" id="IPR003148">
    <property type="entry name" value="RCK_N"/>
</dbReference>
<dbReference type="AlphaFoldDB" id="A0A538T1X6"/>
<evidence type="ECO:0000259" key="9">
    <source>
        <dbReference type="PROSITE" id="PS51202"/>
    </source>
</evidence>
<dbReference type="Pfam" id="PF02254">
    <property type="entry name" value="TrkA_N"/>
    <property type="match status" value="1"/>
</dbReference>
<dbReference type="SUPFAM" id="SSF116726">
    <property type="entry name" value="TrkA C-terminal domain-like"/>
    <property type="match status" value="1"/>
</dbReference>
<dbReference type="Pfam" id="PF02080">
    <property type="entry name" value="TrkA_C"/>
    <property type="match status" value="1"/>
</dbReference>
<dbReference type="EMBL" id="VBOW01000059">
    <property type="protein sequence ID" value="TMQ57622.1"/>
    <property type="molecule type" value="Genomic_DNA"/>
</dbReference>
<evidence type="ECO:0000313" key="11">
    <source>
        <dbReference type="Proteomes" id="UP000316852"/>
    </source>
</evidence>
<proteinExistence type="inferred from homology"/>
<dbReference type="GO" id="GO:1902600">
    <property type="term" value="P:proton transmembrane transport"/>
    <property type="evidence" value="ECO:0007669"/>
    <property type="project" value="InterPro"/>
</dbReference>
<evidence type="ECO:0000256" key="6">
    <source>
        <dbReference type="ARBA" id="ARBA00023136"/>
    </source>
</evidence>
<feature type="transmembrane region" description="Helical" evidence="7">
    <location>
        <begin position="117"/>
        <end position="138"/>
    </location>
</feature>
<sequence>MSESSVLRDLVIALSAALLVLLPSRRLKIPPAVGFLITGAIIGPGALGLIGDPHHVEVLAEVGVSVLLFVIGLEFSLARLREIGRAFLLAGPLHVLGTIVLVGGLLLLLPTGATPHSAAFAGMLAALSSTAMLLPLLVGRGEIHAPQGRLILGILLFQDFAIVPMLALTPALAGGGGLAAAPGALVGIASAATVFLVARFLMPRFVNAVIRSGVRELYVMMAVAVCLGASLATKTLGLSAALGAFLAGILVSESEYAHQIIGEILPFRDLFASLFFVSIGMLLRPDQLVGQWPQVSAWMLLILGVKSLVGYLVILALGFPSRIAAVTGISLAQVGEFSFVLASVGRDRGLLTQGQEQQFLAVAVLSLALTPFLVRLAAWAGSLRMGGALGWMIPAGPGPAAGPVLERAAAPGGPRIPGGAAPVGHVIVVGYGINGRNLSRVLRETGIPYIILEVNPVLVRRARREGQPVQLGDASRRESLAACGLRDAAVVVLAISDPAATRVAVGLIREYDTKAHIIARTRLVSEVAELMRLGADEVIPEEFETSIAIFARVLRRFHVPGNIVRLQERALREEGYGFLRGGDETGTLVESVSRMIEGATTDTFYLAPDSPAVGRTLGRLDLRGRTRALVIAVVREGKHHLSPEPDFEFRAGDILVLVGDHAALEAAFGILTPEATIPGERGASPGGGTGPER</sequence>
<dbReference type="InterPro" id="IPR006037">
    <property type="entry name" value="RCK_C"/>
</dbReference>
<evidence type="ECO:0000256" key="3">
    <source>
        <dbReference type="ARBA" id="ARBA00022448"/>
    </source>
</evidence>
<protein>
    <recommendedName>
        <fullName evidence="12">Sodium:proton exchanger</fullName>
    </recommendedName>
</protein>
<keyword evidence="4 7" id="KW-0812">Transmembrane</keyword>
<feature type="transmembrane region" description="Helical" evidence="7">
    <location>
        <begin position="295"/>
        <end position="317"/>
    </location>
</feature>
<feature type="transmembrane region" description="Helical" evidence="7">
    <location>
        <begin position="324"/>
        <end position="345"/>
    </location>
</feature>
<dbReference type="Gene3D" id="3.40.50.720">
    <property type="entry name" value="NAD(P)-binding Rossmann-like Domain"/>
    <property type="match status" value="1"/>
</dbReference>
<feature type="transmembrane region" description="Helical" evidence="7">
    <location>
        <begin position="150"/>
        <end position="173"/>
    </location>
</feature>
<feature type="transmembrane region" description="Helical" evidence="7">
    <location>
        <begin position="357"/>
        <end position="378"/>
    </location>
</feature>
<keyword evidence="6 7" id="KW-0472">Membrane</keyword>
<dbReference type="Gene3D" id="1.20.1530.20">
    <property type="match status" value="1"/>
</dbReference>
<dbReference type="Pfam" id="PF00999">
    <property type="entry name" value="Na_H_Exchanger"/>
    <property type="match status" value="1"/>
</dbReference>
<dbReference type="InterPro" id="IPR036721">
    <property type="entry name" value="RCK_C_sf"/>
</dbReference>
<dbReference type="InterPro" id="IPR036291">
    <property type="entry name" value="NAD(P)-bd_dom_sf"/>
</dbReference>
<evidence type="ECO:0000256" key="5">
    <source>
        <dbReference type="ARBA" id="ARBA00022989"/>
    </source>
</evidence>
<feature type="transmembrane region" description="Helical" evidence="7">
    <location>
        <begin position="179"/>
        <end position="201"/>
    </location>
</feature>
<evidence type="ECO:0000313" key="10">
    <source>
        <dbReference type="EMBL" id="TMQ57622.1"/>
    </source>
</evidence>
<dbReference type="PROSITE" id="PS51202">
    <property type="entry name" value="RCK_C"/>
    <property type="match status" value="1"/>
</dbReference>
<gene>
    <name evidence="10" type="ORF">E6K76_09960</name>
</gene>
<evidence type="ECO:0000256" key="4">
    <source>
        <dbReference type="ARBA" id="ARBA00022692"/>
    </source>
</evidence>
<feature type="transmembrane region" description="Helical" evidence="7">
    <location>
        <begin position="29"/>
        <end position="50"/>
    </location>
</feature>
<dbReference type="GO" id="GO:0006813">
    <property type="term" value="P:potassium ion transport"/>
    <property type="evidence" value="ECO:0007669"/>
    <property type="project" value="InterPro"/>
</dbReference>
<keyword evidence="3" id="KW-0813">Transport</keyword>
<dbReference type="GO" id="GO:0015297">
    <property type="term" value="F:antiporter activity"/>
    <property type="evidence" value="ECO:0007669"/>
    <property type="project" value="InterPro"/>
</dbReference>
<organism evidence="10 11">
    <name type="scientific">Eiseniibacteriota bacterium</name>
    <dbReference type="NCBI Taxonomy" id="2212470"/>
    <lineage>
        <taxon>Bacteria</taxon>
        <taxon>Candidatus Eiseniibacteriota</taxon>
    </lineage>
</organism>
<name>A0A538T1X6_UNCEI</name>
<comment type="subcellular location">
    <subcellularLocation>
        <location evidence="1">Membrane</location>
        <topology evidence="1">Multi-pass membrane protein</topology>
    </subcellularLocation>
</comment>
<dbReference type="PANTHER" id="PTHR42751">
    <property type="entry name" value="SODIUM/HYDROGEN EXCHANGER FAMILY/TRKA DOMAIN PROTEIN"/>
    <property type="match status" value="1"/>
</dbReference>
<dbReference type="GO" id="GO:0016020">
    <property type="term" value="C:membrane"/>
    <property type="evidence" value="ECO:0007669"/>
    <property type="project" value="UniProtKB-SubCell"/>
</dbReference>
<evidence type="ECO:0000256" key="1">
    <source>
        <dbReference type="ARBA" id="ARBA00004141"/>
    </source>
</evidence>